<dbReference type="EMBL" id="KZ819865">
    <property type="protein sequence ID" value="PWN51172.1"/>
    <property type="molecule type" value="Genomic_DNA"/>
</dbReference>
<protein>
    <submittedName>
        <fullName evidence="1">Uncharacterized protein</fullName>
    </submittedName>
</protein>
<dbReference type="Proteomes" id="UP000245626">
    <property type="component" value="Unassembled WGS sequence"/>
</dbReference>
<sequence>MRTFPPGLFSAAVLFILASTDSALAQASSQCISLRGSQQCPSFQDAFINPTNLSNAWPWFSAVTDVHSFDEQFERYFNDENRFHKTKFNDQLQCNTTNAERTTLQWQKTIYCSQFSQISYSAQCNSQNAAVPIMVCQQTCIEYAETERDIVQNPRICEDDSDLTRWQNRTRYDTLEKDYMDCTDWTSLATTNVRSCVLGDQNEGNCGWGGFSNQLCEYCDPSGNRTVSSCCYNENTDLSGCAEFGYPLAATIRPTQSVGTGIGSPTSTYGSTPSSTSSSYTATGSPFPTGTRTSSHLPASTGSGGGTTSGQNSGQSASSSSSSLSTGQLAGIIVGCILAALVLGAIVALLFFKCCRRDRNDPEASRNLVYGGAAQGSHTGEKPWILSDAGTARSDGGSPPMLGSGAGGDGVKFGAAGAGLMAAGGATIAATAAAEKGRESEDIRPASAMSGGSGGDGRGVSIPAIKDQYSSHDICPGETVVAIYPYNATLNDEISLQPDDVITVQRLYDDGWALGKTESGTEGAFPLVCVTSTKGGTSSGSGERLGTSNSGMTSGNEGHLTSSVDEAVTADEGGLTSDTTGTRQ</sequence>
<proteinExistence type="predicted"/>
<reference evidence="1 2" key="1">
    <citation type="journal article" date="2018" name="Mol. Biol. Evol.">
        <title>Broad Genomic Sampling Reveals a Smut Pathogenic Ancestry of the Fungal Clade Ustilaginomycotina.</title>
        <authorList>
            <person name="Kijpornyongpan T."/>
            <person name="Mondo S.J."/>
            <person name="Barry K."/>
            <person name="Sandor L."/>
            <person name="Lee J."/>
            <person name="Lipzen A."/>
            <person name="Pangilinan J."/>
            <person name="LaButti K."/>
            <person name="Hainaut M."/>
            <person name="Henrissat B."/>
            <person name="Grigoriev I.V."/>
            <person name="Spatafora J.W."/>
            <person name="Aime M.C."/>
        </authorList>
    </citation>
    <scope>NUCLEOTIDE SEQUENCE [LARGE SCALE GENOMIC DNA]</scope>
    <source>
        <strain evidence="1 2">SA 807</strain>
    </source>
</reference>
<evidence type="ECO:0000313" key="2">
    <source>
        <dbReference type="Proteomes" id="UP000245626"/>
    </source>
</evidence>
<evidence type="ECO:0000313" key="1">
    <source>
        <dbReference type="EMBL" id="PWN51172.1"/>
    </source>
</evidence>
<accession>A0ACD0NZG7</accession>
<gene>
    <name evidence="1" type="ORF">IE53DRAFT_61832</name>
</gene>
<keyword evidence="2" id="KW-1185">Reference proteome</keyword>
<name>A0ACD0NZG7_9BASI</name>
<organism evidence="1 2">
    <name type="scientific">Violaceomyces palustris</name>
    <dbReference type="NCBI Taxonomy" id="1673888"/>
    <lineage>
        <taxon>Eukaryota</taxon>
        <taxon>Fungi</taxon>
        <taxon>Dikarya</taxon>
        <taxon>Basidiomycota</taxon>
        <taxon>Ustilaginomycotina</taxon>
        <taxon>Ustilaginomycetes</taxon>
        <taxon>Violaceomycetales</taxon>
        <taxon>Violaceomycetaceae</taxon>
        <taxon>Violaceomyces</taxon>
    </lineage>
</organism>